<dbReference type="RefSeq" id="WP_193928523.1">
    <property type="nucleotide sequence ID" value="NZ_JADEYC010000018.1"/>
</dbReference>
<evidence type="ECO:0000256" key="1">
    <source>
        <dbReference type="SAM" id="MobiDB-lite"/>
    </source>
</evidence>
<feature type="transmembrane region" description="Helical" evidence="2">
    <location>
        <begin position="293"/>
        <end position="312"/>
    </location>
</feature>
<reference evidence="3" key="1">
    <citation type="submission" date="2020-10" db="EMBL/GenBank/DDBJ databases">
        <title>Diversity and distribution of actinomycetes associated with coral in the coast of Hainan.</title>
        <authorList>
            <person name="Li F."/>
        </authorList>
    </citation>
    <scope>NUCLEOTIDE SEQUENCE</scope>
    <source>
        <strain evidence="3">HNM0983</strain>
    </source>
</reference>
<feature type="transmembrane region" description="Helical" evidence="2">
    <location>
        <begin position="155"/>
        <end position="181"/>
    </location>
</feature>
<evidence type="ECO:0000256" key="2">
    <source>
        <dbReference type="SAM" id="Phobius"/>
    </source>
</evidence>
<evidence type="ECO:0000313" key="3">
    <source>
        <dbReference type="EMBL" id="MBE9375089.1"/>
    </source>
</evidence>
<feature type="region of interest" description="Disordered" evidence="1">
    <location>
        <begin position="390"/>
        <end position="489"/>
    </location>
</feature>
<dbReference type="AlphaFoldDB" id="A0A929B8A7"/>
<dbReference type="InterPro" id="IPR045931">
    <property type="entry name" value="DUF6350"/>
</dbReference>
<proteinExistence type="predicted"/>
<dbReference type="Proteomes" id="UP000598360">
    <property type="component" value="Unassembled WGS sequence"/>
</dbReference>
<feature type="transmembrane region" description="Helical" evidence="2">
    <location>
        <begin position="324"/>
        <end position="348"/>
    </location>
</feature>
<comment type="caution">
    <text evidence="3">The sequence shown here is derived from an EMBL/GenBank/DDBJ whole genome shotgun (WGS) entry which is preliminary data.</text>
</comment>
<feature type="transmembrane region" description="Helical" evidence="2">
    <location>
        <begin position="201"/>
        <end position="222"/>
    </location>
</feature>
<keyword evidence="2" id="KW-0812">Transmembrane</keyword>
<keyword evidence="2" id="KW-1133">Transmembrane helix</keyword>
<organism evidence="3 4">
    <name type="scientific">Saccharopolyspora montiporae</name>
    <dbReference type="NCBI Taxonomy" id="2781240"/>
    <lineage>
        <taxon>Bacteria</taxon>
        <taxon>Bacillati</taxon>
        <taxon>Actinomycetota</taxon>
        <taxon>Actinomycetes</taxon>
        <taxon>Pseudonocardiales</taxon>
        <taxon>Pseudonocardiaceae</taxon>
        <taxon>Saccharopolyspora</taxon>
    </lineage>
</organism>
<feature type="transmembrane region" description="Helical" evidence="2">
    <location>
        <begin position="234"/>
        <end position="256"/>
    </location>
</feature>
<feature type="transmembrane region" description="Helical" evidence="2">
    <location>
        <begin position="360"/>
        <end position="379"/>
    </location>
</feature>
<dbReference type="Pfam" id="PF19877">
    <property type="entry name" value="DUF6350"/>
    <property type="match status" value="1"/>
</dbReference>
<feature type="transmembrane region" description="Helical" evidence="2">
    <location>
        <begin position="122"/>
        <end position="143"/>
    </location>
</feature>
<keyword evidence="2" id="KW-0472">Membrane</keyword>
<protein>
    <submittedName>
        <fullName evidence="3">Uncharacterized protein</fullName>
    </submittedName>
</protein>
<feature type="transmembrane region" description="Helical" evidence="2">
    <location>
        <begin position="27"/>
        <end position="52"/>
    </location>
</feature>
<name>A0A929B8A7_9PSEU</name>
<accession>A0A929B8A7</accession>
<evidence type="ECO:0000313" key="4">
    <source>
        <dbReference type="Proteomes" id="UP000598360"/>
    </source>
</evidence>
<dbReference type="EMBL" id="JADEYC010000018">
    <property type="protein sequence ID" value="MBE9375089.1"/>
    <property type="molecule type" value="Genomic_DNA"/>
</dbReference>
<keyword evidence="4" id="KW-1185">Reference proteome</keyword>
<feature type="compositionally biased region" description="Acidic residues" evidence="1">
    <location>
        <begin position="461"/>
        <end position="471"/>
    </location>
</feature>
<gene>
    <name evidence="3" type="ORF">IQ251_11615</name>
</gene>
<sequence length="489" mass="48187">MTTLDPAEQHADRSAAGRSGRRVRWRLCAGLITASLALSYSLSALLIVIVAATATGAPFDPVQLLVAALPGWLVVHQTAISVLGAPLSVLPLLPTAVTVLVTAEAAGVLARRSRLRRPDQAWPVIAALALVHAAAGTAIALLLRGPVTALPVDAFLSCGLTAGLAAAAGLANRCGLVYLLWSRVDAQVWSGLRAGLIGFTALVGAGAAVLLVSIAAGAGGMVDSMHRAGGAGDAFGTVLLTVLYLPNAVAAGWTFAAGTGFTVGGAEIGPLAGAPGLLPDLPLLAVVPAEGPALWSFAALLLPPVVGLLVGNGCRVVRGLTARLLAVVVAAVVTALGALLVAALSGGALGSGAVSLHPGALGVATLCWVAVPAAAVVWFTEQADSALAEAESVVPEGAAPADPVPADPVSEDPAGQDPGAPEDVPDGPGGTEVAADADFPDDDAADAGAADTDSERGGELAADDGGSDAEEPGGRGKRTGADPAEFDSW</sequence>